<dbReference type="EMBL" id="PNBA02000002">
    <property type="protein sequence ID" value="KAG6432340.1"/>
    <property type="molecule type" value="Genomic_DNA"/>
</dbReference>
<feature type="compositionally biased region" description="Basic and acidic residues" evidence="1">
    <location>
        <begin position="143"/>
        <end position="155"/>
    </location>
</feature>
<dbReference type="AlphaFoldDB" id="A0A8X8YIC1"/>
<keyword evidence="2" id="KW-1133">Transmembrane helix</keyword>
<keyword evidence="2" id="KW-0812">Transmembrane</keyword>
<protein>
    <submittedName>
        <fullName evidence="3">Uncharacterized protein</fullName>
    </submittedName>
</protein>
<evidence type="ECO:0000313" key="3">
    <source>
        <dbReference type="EMBL" id="KAG6432340.1"/>
    </source>
</evidence>
<name>A0A8X8YIC1_SALSN</name>
<reference evidence="3" key="1">
    <citation type="submission" date="2018-01" db="EMBL/GenBank/DDBJ databases">
        <authorList>
            <person name="Mao J.F."/>
        </authorList>
    </citation>
    <scope>NUCLEOTIDE SEQUENCE</scope>
    <source>
        <strain evidence="3">Huo1</strain>
        <tissue evidence="3">Leaf</tissue>
    </source>
</reference>
<reference evidence="3" key="2">
    <citation type="submission" date="2020-08" db="EMBL/GenBank/DDBJ databases">
        <title>Plant Genome Project.</title>
        <authorList>
            <person name="Zhang R.-G."/>
        </authorList>
    </citation>
    <scope>NUCLEOTIDE SEQUENCE</scope>
    <source>
        <strain evidence="3">Huo1</strain>
        <tissue evidence="3">Leaf</tissue>
    </source>
</reference>
<feature type="transmembrane region" description="Helical" evidence="2">
    <location>
        <begin position="63"/>
        <end position="86"/>
    </location>
</feature>
<dbReference type="InterPro" id="IPR053313">
    <property type="entry name" value="RGF"/>
</dbReference>
<evidence type="ECO:0000313" key="4">
    <source>
        <dbReference type="Proteomes" id="UP000298416"/>
    </source>
</evidence>
<keyword evidence="2" id="KW-0472">Membrane</keyword>
<feature type="region of interest" description="Disordered" evidence="1">
    <location>
        <begin position="105"/>
        <end position="175"/>
    </location>
</feature>
<comment type="caution">
    <text evidence="3">The sequence shown here is derived from an EMBL/GenBank/DDBJ whole genome shotgun (WGS) entry which is preliminary data.</text>
</comment>
<dbReference type="PANTHER" id="PTHR34961">
    <property type="entry name" value="TRANSMEMBRANE PROTEIN"/>
    <property type="match status" value="1"/>
</dbReference>
<feature type="compositionally biased region" description="Acidic residues" evidence="1">
    <location>
        <begin position="130"/>
        <end position="142"/>
    </location>
</feature>
<evidence type="ECO:0000256" key="1">
    <source>
        <dbReference type="SAM" id="MobiDB-lite"/>
    </source>
</evidence>
<accession>A0A8X8YIC1</accession>
<feature type="compositionally biased region" description="Basic and acidic residues" evidence="1">
    <location>
        <begin position="105"/>
        <end position="120"/>
    </location>
</feature>
<dbReference type="PANTHER" id="PTHR34961:SF1">
    <property type="entry name" value="ROOT MERISTEM GROWTH FACTOR 10"/>
    <property type="match status" value="1"/>
</dbReference>
<proteinExistence type="predicted"/>
<sequence length="175" mass="19572">MQGFRITMWDEVTNPIATSVLPTVVPSFPSINIPSNNIGNQNCCLLLASWQVKRDTWHARPLLAVQVLLLQMSIVFSLLLLLLLGFSFHASGARALGVVADHHYSNNKESDEKLNPDDRVSTPPMRNDASSDDPEVENESDDRDQWRVLHPKKGEAVPGFNMDYLPPKTHPPVHN</sequence>
<organism evidence="3">
    <name type="scientific">Salvia splendens</name>
    <name type="common">Scarlet sage</name>
    <dbReference type="NCBI Taxonomy" id="180675"/>
    <lineage>
        <taxon>Eukaryota</taxon>
        <taxon>Viridiplantae</taxon>
        <taxon>Streptophyta</taxon>
        <taxon>Embryophyta</taxon>
        <taxon>Tracheophyta</taxon>
        <taxon>Spermatophyta</taxon>
        <taxon>Magnoliopsida</taxon>
        <taxon>eudicotyledons</taxon>
        <taxon>Gunneridae</taxon>
        <taxon>Pentapetalae</taxon>
        <taxon>asterids</taxon>
        <taxon>lamiids</taxon>
        <taxon>Lamiales</taxon>
        <taxon>Lamiaceae</taxon>
        <taxon>Nepetoideae</taxon>
        <taxon>Mentheae</taxon>
        <taxon>Salviinae</taxon>
        <taxon>Salvia</taxon>
        <taxon>Salvia subgen. Calosphace</taxon>
        <taxon>core Calosphace</taxon>
    </lineage>
</organism>
<evidence type="ECO:0000256" key="2">
    <source>
        <dbReference type="SAM" id="Phobius"/>
    </source>
</evidence>
<keyword evidence="4" id="KW-1185">Reference proteome</keyword>
<dbReference type="Proteomes" id="UP000298416">
    <property type="component" value="Unassembled WGS sequence"/>
</dbReference>
<gene>
    <name evidence="3" type="ORF">SASPL_103916</name>
</gene>